<sequence>MNATATISAILVLMPLDARACLHIPHYDPAGVGENATVLGWGDTSFNVERRKSGLGTEMLQRVDDLIIYPKEDCRNIMSRIAGRLLPDNFGEYYICAGVPDGSKDACIVSRNEFLYVHIYGS</sequence>
<evidence type="ECO:0000256" key="1">
    <source>
        <dbReference type="SAM" id="SignalP"/>
    </source>
</evidence>
<dbReference type="EMBL" id="BGPR01047379">
    <property type="protein sequence ID" value="GBO24399.1"/>
    <property type="molecule type" value="Genomic_DNA"/>
</dbReference>
<protein>
    <recommendedName>
        <fullName evidence="4">Peptidase S1 domain-containing protein</fullName>
    </recommendedName>
</protein>
<evidence type="ECO:0000313" key="3">
    <source>
        <dbReference type="Proteomes" id="UP000499080"/>
    </source>
</evidence>
<reference evidence="2 3" key="1">
    <citation type="journal article" date="2019" name="Sci. Rep.">
        <title>Orb-weaving spider Araneus ventricosus genome elucidates the spidroin gene catalogue.</title>
        <authorList>
            <person name="Kono N."/>
            <person name="Nakamura H."/>
            <person name="Ohtoshi R."/>
            <person name="Moran D.A.P."/>
            <person name="Shinohara A."/>
            <person name="Yoshida Y."/>
            <person name="Fujiwara M."/>
            <person name="Mori M."/>
            <person name="Tomita M."/>
            <person name="Arakawa K."/>
        </authorList>
    </citation>
    <scope>NUCLEOTIDE SEQUENCE [LARGE SCALE GENOMIC DNA]</scope>
</reference>
<proteinExistence type="predicted"/>
<feature type="chain" id="PRO_5021415147" description="Peptidase S1 domain-containing protein" evidence="1">
    <location>
        <begin position="21"/>
        <end position="122"/>
    </location>
</feature>
<dbReference type="InterPro" id="IPR009003">
    <property type="entry name" value="Peptidase_S1_PA"/>
</dbReference>
<keyword evidence="3" id="KW-1185">Reference proteome</keyword>
<dbReference type="SUPFAM" id="SSF50494">
    <property type="entry name" value="Trypsin-like serine proteases"/>
    <property type="match status" value="1"/>
</dbReference>
<evidence type="ECO:0008006" key="4">
    <source>
        <dbReference type="Google" id="ProtNLM"/>
    </source>
</evidence>
<organism evidence="2 3">
    <name type="scientific">Araneus ventricosus</name>
    <name type="common">Orbweaver spider</name>
    <name type="synonym">Epeira ventricosa</name>
    <dbReference type="NCBI Taxonomy" id="182803"/>
    <lineage>
        <taxon>Eukaryota</taxon>
        <taxon>Metazoa</taxon>
        <taxon>Ecdysozoa</taxon>
        <taxon>Arthropoda</taxon>
        <taxon>Chelicerata</taxon>
        <taxon>Arachnida</taxon>
        <taxon>Araneae</taxon>
        <taxon>Araneomorphae</taxon>
        <taxon>Entelegynae</taxon>
        <taxon>Araneoidea</taxon>
        <taxon>Araneidae</taxon>
        <taxon>Araneus</taxon>
    </lineage>
</organism>
<dbReference type="AlphaFoldDB" id="A0A4Y2VGI6"/>
<dbReference type="Gene3D" id="2.40.10.10">
    <property type="entry name" value="Trypsin-like serine proteases"/>
    <property type="match status" value="1"/>
</dbReference>
<feature type="signal peptide" evidence="1">
    <location>
        <begin position="1"/>
        <end position="20"/>
    </location>
</feature>
<comment type="caution">
    <text evidence="2">The sequence shown here is derived from an EMBL/GenBank/DDBJ whole genome shotgun (WGS) entry which is preliminary data.</text>
</comment>
<dbReference type="OrthoDB" id="6430547at2759"/>
<keyword evidence="1" id="KW-0732">Signal</keyword>
<gene>
    <name evidence="2" type="ORF">AVEN_80593_1</name>
</gene>
<dbReference type="InterPro" id="IPR043504">
    <property type="entry name" value="Peptidase_S1_PA_chymotrypsin"/>
</dbReference>
<evidence type="ECO:0000313" key="2">
    <source>
        <dbReference type="EMBL" id="GBO24399.1"/>
    </source>
</evidence>
<dbReference type="Proteomes" id="UP000499080">
    <property type="component" value="Unassembled WGS sequence"/>
</dbReference>
<accession>A0A4Y2VGI6</accession>
<name>A0A4Y2VGI6_ARAVE</name>